<dbReference type="InterPro" id="IPR015943">
    <property type="entry name" value="WD40/YVTN_repeat-like_dom_sf"/>
</dbReference>
<protein>
    <recommendedName>
        <fullName evidence="5">NACHT domain-containing protein</fullName>
    </recommendedName>
</protein>
<proteinExistence type="predicted"/>
<dbReference type="PROSITE" id="PS00678">
    <property type="entry name" value="WD_REPEATS_1"/>
    <property type="match status" value="3"/>
</dbReference>
<keyword evidence="1 3" id="KW-0853">WD repeat</keyword>
<feature type="repeat" description="WD" evidence="3">
    <location>
        <begin position="897"/>
        <end position="938"/>
    </location>
</feature>
<evidence type="ECO:0000256" key="2">
    <source>
        <dbReference type="ARBA" id="ARBA00022737"/>
    </source>
</evidence>
<dbReference type="PROSITE" id="PS50082">
    <property type="entry name" value="WD_REPEATS_2"/>
    <property type="match status" value="13"/>
</dbReference>
<feature type="repeat" description="WD" evidence="3">
    <location>
        <begin position="983"/>
        <end position="1024"/>
    </location>
</feature>
<dbReference type="PROSITE" id="PS50294">
    <property type="entry name" value="WD_REPEATS_REGION"/>
    <property type="match status" value="13"/>
</dbReference>
<organism evidence="6 7">
    <name type="scientific">Ceratobasidium theobromae</name>
    <dbReference type="NCBI Taxonomy" id="1582974"/>
    <lineage>
        <taxon>Eukaryota</taxon>
        <taxon>Fungi</taxon>
        <taxon>Dikarya</taxon>
        <taxon>Basidiomycota</taxon>
        <taxon>Agaricomycotina</taxon>
        <taxon>Agaricomycetes</taxon>
        <taxon>Cantharellales</taxon>
        <taxon>Ceratobasidiaceae</taxon>
        <taxon>Ceratobasidium</taxon>
    </lineage>
</organism>
<dbReference type="InterPro" id="IPR019775">
    <property type="entry name" value="WD40_repeat_CS"/>
</dbReference>
<feature type="region of interest" description="Disordered" evidence="4">
    <location>
        <begin position="25"/>
        <end position="63"/>
    </location>
</feature>
<dbReference type="CDD" id="cd00200">
    <property type="entry name" value="WD40"/>
    <property type="match status" value="3"/>
</dbReference>
<evidence type="ECO:0000313" key="6">
    <source>
        <dbReference type="EMBL" id="KAB5589208.1"/>
    </source>
</evidence>
<keyword evidence="2" id="KW-0677">Repeat</keyword>
<dbReference type="PROSITE" id="PS50837">
    <property type="entry name" value="NACHT"/>
    <property type="match status" value="1"/>
</dbReference>
<sequence length="1487" mass="162921">MSSPPVSPQPRRGVRSYFREKYDKYVRSHSRSPSYPSEGGSPYSNFVVGSSTNTRNTLAPPPAGVAASLRHKSLTSVQHSNTTPSGLRGSLETLHEGTRLFGPLWSAIGTLISTLDVLETARINQKEYENIAFELKTLSESLARHLKESRSPRMSDCIINIANSIEQQARAIGVKRDRRPATRLMAAEIGEDMILGHYKRIESLFRQLQTDVNLSMWSTLDEHVMNTRLKDLDPARLASYDSTLSTKIHRRTCTEGTRTSVLSQMDEWTYHLNAPELYWMNGMAGTGKTTIACSFSNTLEARKQLAASFFCTRTSPECRQVNRIIPTIAYQLARYSIPFQGALCEVLANEPDIGSKNVIKQMERLLKGPLSKVKEAIPDNLVVVIDALDECEDRHGVRLMLDLLFKYAPSLPLKFFVTSRPEPEIYSKMMSLNAKDRTVLHLHEIEQSLVQADIELYLREELGFMSPADDEIQQLVTRSGSFFIYAATLVRYIRPVNTSINPRSRLRTILGVSSESVKKHAELDALYGAVLKSALDGDEFESIEADDVRSVLRTVLCVQEPVDIETLAILAGVDNTERALSALQPLRSVLHFSDSSGLVSTLHASFPDFMFDSERSGEYFCNAAEHNGLLARRCFGLMEDLLRFNICNLESSFIPDTQVIGLKSRIDKAISPTLFYACRYWGDHLQSATNLAEIDAIFEDFLSTRLLFWMEVLNLKRELNIGTRVLVKVKLWLKACAASPDLIRFAEDAQSFLTSYAANPISQSTPHIYISSLPLCPKSNLVFKHYWKRTQGMIELKGSGMERRETASLATWSIGAPVRSVAYSSDGGRVVFGGNQGLVGVRDAYDGTPIIDTFDTNSEMVVSVAFSPDGTRFASGSTDNLIRVWSARDGALIVGPLEGHTGDINSLMFSPDGTLIVSGSMDNTIRVWNAGNGTLAVNPFTGHNRAVRSVAFSPDGTQIASGSVDRTICIWDVRGQVLAAGPFEGHTGIVFSVAFSPDGVCVASGSGDCTVRVWKAQDGTPVLSPLEGHNGEINSVAFSPDGMRIASAGDDRTIRVWSLDDGTLVAGPFEGHIDIVFSVAFSPDGMRIASGCGDRTIRVWNALAYVPTTNRSEGSSSGVWSIAFSPDGALIASGSHDSTIQLWSAWDGAPVVGPFRGHGGRVWSLAFSPNGANIASGSSDGSIRVWSAHDGALVFNTRADHTCAVYTVVFSHDGTRIASCYQDCTMKIWNSQNGQLVAGPFRGHDQLVFSAAFSPDDTRIVSGSFDSTARMWDISTGKLVSEPFTRHTDCITSVKFSPSGKLVASGSKDRTVLVWKADNNVLITNPFTGHTDAINSVAFSPDGTLVVSGSDDRTVRVWGIHNGTLVAGPFYGHAEWVSSVTFSSDGLRVVSSSEDHNIRVWKIYDHFPPAFIHHATISPAQILSASDQTPHPNPWTVTSEGWVVDKTGCLLIWVPPEVLRSLLTPYCKYIISRSGTIEIDISLDEPL</sequence>
<feature type="repeat" description="WD" evidence="3">
    <location>
        <begin position="854"/>
        <end position="895"/>
    </location>
</feature>
<feature type="repeat" description="WD" evidence="3">
    <location>
        <begin position="940"/>
        <end position="974"/>
    </location>
</feature>
<dbReference type="InterPro" id="IPR007111">
    <property type="entry name" value="NACHT_NTPase"/>
</dbReference>
<dbReference type="PRINTS" id="PR00320">
    <property type="entry name" value="GPROTEINBRPT"/>
</dbReference>
<evidence type="ECO:0000256" key="1">
    <source>
        <dbReference type="ARBA" id="ARBA00022574"/>
    </source>
</evidence>
<dbReference type="OrthoDB" id="538223at2759"/>
<dbReference type="Pfam" id="PF24883">
    <property type="entry name" value="NPHP3_N"/>
    <property type="match status" value="1"/>
</dbReference>
<dbReference type="InterPro" id="IPR027417">
    <property type="entry name" value="P-loop_NTPase"/>
</dbReference>
<feature type="repeat" description="WD" evidence="3">
    <location>
        <begin position="1198"/>
        <end position="1239"/>
    </location>
</feature>
<feature type="compositionally biased region" description="Polar residues" evidence="4">
    <location>
        <begin position="47"/>
        <end position="57"/>
    </location>
</feature>
<name>A0A5N5QCN1_9AGAM</name>
<feature type="repeat" description="WD" evidence="3">
    <location>
        <begin position="1241"/>
        <end position="1282"/>
    </location>
</feature>
<dbReference type="PANTHER" id="PTHR44129">
    <property type="entry name" value="WD REPEAT-CONTAINING PROTEIN POP1"/>
    <property type="match status" value="1"/>
</dbReference>
<reference evidence="6 7" key="1">
    <citation type="journal article" date="2019" name="Fungal Biol. Biotechnol.">
        <title>Draft genome sequence of fastidious pathogen Ceratobasidium theobromae, which causes vascular-streak dieback in Theobroma cacao.</title>
        <authorList>
            <person name="Ali S.S."/>
            <person name="Asman A."/>
            <person name="Shao J."/>
            <person name="Firmansyah A.P."/>
            <person name="Susilo A.W."/>
            <person name="Rosmana A."/>
            <person name="McMahon P."/>
            <person name="Junaid M."/>
            <person name="Guest D."/>
            <person name="Kheng T.Y."/>
            <person name="Meinhardt L.W."/>
            <person name="Bailey B.A."/>
        </authorList>
    </citation>
    <scope>NUCLEOTIDE SEQUENCE [LARGE SCALE GENOMIC DNA]</scope>
    <source>
        <strain evidence="6 7">CT2</strain>
    </source>
</reference>
<dbReference type="Gene3D" id="2.130.10.10">
    <property type="entry name" value="YVTN repeat-like/Quinoprotein amine dehydrogenase"/>
    <property type="match status" value="5"/>
</dbReference>
<dbReference type="Gene3D" id="3.40.50.300">
    <property type="entry name" value="P-loop containing nucleotide triphosphate hydrolases"/>
    <property type="match status" value="1"/>
</dbReference>
<comment type="caution">
    <text evidence="6">The sequence shown here is derived from an EMBL/GenBank/DDBJ whole genome shotgun (WGS) entry which is preliminary data.</text>
</comment>
<evidence type="ECO:0000256" key="3">
    <source>
        <dbReference type="PROSITE-ProRule" id="PRU00221"/>
    </source>
</evidence>
<feature type="repeat" description="WD" evidence="3">
    <location>
        <begin position="1069"/>
        <end position="1101"/>
    </location>
</feature>
<feature type="repeat" description="WD" evidence="3">
    <location>
        <begin position="1112"/>
        <end position="1144"/>
    </location>
</feature>
<evidence type="ECO:0000313" key="7">
    <source>
        <dbReference type="Proteomes" id="UP000383932"/>
    </source>
</evidence>
<dbReference type="InterPro" id="IPR036322">
    <property type="entry name" value="WD40_repeat_dom_sf"/>
</dbReference>
<evidence type="ECO:0000259" key="5">
    <source>
        <dbReference type="PROSITE" id="PS50837"/>
    </source>
</evidence>
<feature type="repeat" description="WD" evidence="3">
    <location>
        <begin position="1155"/>
        <end position="1196"/>
    </location>
</feature>
<dbReference type="EMBL" id="SSOP01000302">
    <property type="protein sequence ID" value="KAB5589208.1"/>
    <property type="molecule type" value="Genomic_DNA"/>
</dbReference>
<feature type="repeat" description="WD" evidence="3">
    <location>
        <begin position="1026"/>
        <end position="1067"/>
    </location>
</feature>
<dbReference type="SUPFAM" id="SSF50978">
    <property type="entry name" value="WD40 repeat-like"/>
    <property type="match status" value="2"/>
</dbReference>
<feature type="repeat" description="WD" evidence="3">
    <location>
        <begin position="1327"/>
        <end position="1368"/>
    </location>
</feature>
<dbReference type="InterPro" id="IPR001680">
    <property type="entry name" value="WD40_rpt"/>
</dbReference>
<dbReference type="SUPFAM" id="SSF52540">
    <property type="entry name" value="P-loop containing nucleoside triphosphate hydrolases"/>
    <property type="match status" value="1"/>
</dbReference>
<keyword evidence="7" id="KW-1185">Reference proteome</keyword>
<feature type="domain" description="NACHT" evidence="5">
    <location>
        <begin position="276"/>
        <end position="421"/>
    </location>
</feature>
<dbReference type="Proteomes" id="UP000383932">
    <property type="component" value="Unassembled WGS sequence"/>
</dbReference>
<dbReference type="InterPro" id="IPR050349">
    <property type="entry name" value="WD_LIS1/nudF_dynein_reg"/>
</dbReference>
<dbReference type="SMART" id="SM00320">
    <property type="entry name" value="WD40"/>
    <property type="match status" value="14"/>
</dbReference>
<feature type="compositionally biased region" description="Low complexity" evidence="4">
    <location>
        <begin position="31"/>
        <end position="44"/>
    </location>
</feature>
<feature type="repeat" description="WD" evidence="3">
    <location>
        <begin position="1370"/>
        <end position="1403"/>
    </location>
</feature>
<dbReference type="InterPro" id="IPR056884">
    <property type="entry name" value="NPHP3-like_N"/>
</dbReference>
<gene>
    <name evidence="6" type="ORF">CTheo_7351</name>
</gene>
<evidence type="ECO:0000256" key="4">
    <source>
        <dbReference type="SAM" id="MobiDB-lite"/>
    </source>
</evidence>
<dbReference type="InterPro" id="IPR020472">
    <property type="entry name" value="WD40_PAC1"/>
</dbReference>
<dbReference type="Pfam" id="PF00400">
    <property type="entry name" value="WD40"/>
    <property type="match status" value="13"/>
</dbReference>
<feature type="repeat" description="WD" evidence="3">
    <location>
        <begin position="1284"/>
        <end position="1325"/>
    </location>
</feature>
<accession>A0A5N5QCN1</accession>